<dbReference type="EMBL" id="JBFMKM010000003">
    <property type="protein sequence ID" value="KAL1310566.1"/>
    <property type="molecule type" value="Genomic_DNA"/>
</dbReference>
<keyword evidence="4" id="KW-0809">Transit peptide</keyword>
<keyword evidence="9" id="KW-1185">Reference proteome</keyword>
<dbReference type="GeneID" id="95974548"/>
<dbReference type="RefSeq" id="XP_069203415.1">
    <property type="nucleotide sequence ID" value="XM_069347569.1"/>
</dbReference>
<dbReference type="InterPro" id="IPR011009">
    <property type="entry name" value="Kinase-like_dom_sf"/>
</dbReference>
<evidence type="ECO:0000259" key="7">
    <source>
        <dbReference type="Pfam" id="PF01636"/>
    </source>
</evidence>
<dbReference type="SUPFAM" id="SSF56112">
    <property type="entry name" value="Protein kinase-like (PK-like)"/>
    <property type="match status" value="1"/>
</dbReference>
<organism evidence="8 9">
    <name type="scientific">Neodothiora populina</name>
    <dbReference type="NCBI Taxonomy" id="2781224"/>
    <lineage>
        <taxon>Eukaryota</taxon>
        <taxon>Fungi</taxon>
        <taxon>Dikarya</taxon>
        <taxon>Ascomycota</taxon>
        <taxon>Pezizomycotina</taxon>
        <taxon>Dothideomycetes</taxon>
        <taxon>Dothideomycetidae</taxon>
        <taxon>Dothideales</taxon>
        <taxon>Dothioraceae</taxon>
        <taxon>Neodothiora</taxon>
    </lineage>
</organism>
<evidence type="ECO:0000256" key="6">
    <source>
        <dbReference type="ARBA" id="ARBA00031849"/>
    </source>
</evidence>
<accession>A0ABR3PLY1</accession>
<evidence type="ECO:0000256" key="1">
    <source>
        <dbReference type="ARBA" id="ARBA00004173"/>
    </source>
</evidence>
<proteinExistence type="inferred from homology"/>
<name>A0ABR3PLY1_9PEZI</name>
<reference evidence="8 9" key="1">
    <citation type="submission" date="2024-07" db="EMBL/GenBank/DDBJ databases">
        <title>Draft sequence of the Neodothiora populina.</title>
        <authorList>
            <person name="Drown D.D."/>
            <person name="Schuette U.S."/>
            <person name="Buechlein A.B."/>
            <person name="Rusch D.R."/>
            <person name="Winton L.W."/>
            <person name="Adams G.A."/>
        </authorList>
    </citation>
    <scope>NUCLEOTIDE SEQUENCE [LARGE SCALE GENOMIC DNA]</scope>
    <source>
        <strain evidence="8 9">CPC 39397</strain>
    </source>
</reference>
<gene>
    <name evidence="8" type="ORF">AAFC00_000845</name>
</gene>
<dbReference type="PANTHER" id="PTHR36091">
    <property type="entry name" value="ALTERED INHERITANCE OF MITOCHONDRIA PROTEIN 9, MITOCHONDRIAL"/>
    <property type="match status" value="1"/>
</dbReference>
<dbReference type="Gene3D" id="3.90.1200.10">
    <property type="match status" value="1"/>
</dbReference>
<feature type="domain" description="Aminoglycoside phosphotransferase" evidence="7">
    <location>
        <begin position="44"/>
        <end position="102"/>
    </location>
</feature>
<protein>
    <recommendedName>
        <fullName evidence="3">Altered inheritance of mitochondria protein 9, mitochondrial</fullName>
    </recommendedName>
    <alternativeName>
        <fullName evidence="6">Found in mitochondrial proteome protein 29</fullName>
    </alternativeName>
</protein>
<evidence type="ECO:0000313" key="9">
    <source>
        <dbReference type="Proteomes" id="UP001562354"/>
    </source>
</evidence>
<evidence type="ECO:0000256" key="3">
    <source>
        <dbReference type="ARBA" id="ARBA00016197"/>
    </source>
</evidence>
<dbReference type="PANTHER" id="PTHR36091:SF1">
    <property type="entry name" value="ALTERED INHERITANCE OF MITOCHONDRIA PROTEIN 9, MITOCHONDRIAL"/>
    <property type="match status" value="1"/>
</dbReference>
<evidence type="ECO:0000256" key="4">
    <source>
        <dbReference type="ARBA" id="ARBA00022946"/>
    </source>
</evidence>
<dbReference type="InterPro" id="IPR002575">
    <property type="entry name" value="Aminoglycoside_PTrfase"/>
</dbReference>
<evidence type="ECO:0000256" key="5">
    <source>
        <dbReference type="ARBA" id="ARBA00023128"/>
    </source>
</evidence>
<dbReference type="InterPro" id="IPR051035">
    <property type="entry name" value="Mito_inheritance_9"/>
</dbReference>
<dbReference type="Proteomes" id="UP001562354">
    <property type="component" value="Unassembled WGS sequence"/>
</dbReference>
<evidence type="ECO:0000256" key="2">
    <source>
        <dbReference type="ARBA" id="ARBA00005543"/>
    </source>
</evidence>
<comment type="caution">
    <text evidence="8">The sequence shown here is derived from an EMBL/GenBank/DDBJ whole genome shotgun (WGS) entry which is preliminary data.</text>
</comment>
<comment type="subcellular location">
    <subcellularLocation>
        <location evidence="1">Mitochondrion</location>
    </subcellularLocation>
</comment>
<dbReference type="Pfam" id="PF01636">
    <property type="entry name" value="APH"/>
    <property type="match status" value="1"/>
</dbReference>
<sequence>MPKGLQGPWKRTFTYLATLESIARSAVSGDKARQTSVDNHLQLLDVNRGILGAITDLQVVRDASRPVLFHPDFHARNIFVSADEPTQITGIIDWQSAAVEPAYVYAAETPDFAEELFFDETLDAEHGADMDAAHADTQSCNQAWIVMSFLCPKLGKAVNLDPVLLQYLASIHSGDLDNNVSLCSELTDISQRWTTLGLPGDSPYKPSQEDAEALETELDELYSTQRLKLYLARLLRCQTDGWVETEKWEEVVPIYRAEYEAFVRSCNESRDEGESESNAVATAERLWPLNMR</sequence>
<keyword evidence="5" id="KW-0496">Mitochondrion</keyword>
<comment type="similarity">
    <text evidence="2">Belongs to the AIM9 family.</text>
</comment>
<evidence type="ECO:0000313" key="8">
    <source>
        <dbReference type="EMBL" id="KAL1310566.1"/>
    </source>
</evidence>